<dbReference type="InterPro" id="IPR036390">
    <property type="entry name" value="WH_DNA-bd_sf"/>
</dbReference>
<evidence type="ECO:0000313" key="9">
    <source>
        <dbReference type="EMBL" id="VYU34161.1"/>
    </source>
</evidence>
<evidence type="ECO:0000256" key="1">
    <source>
        <dbReference type="ARBA" id="ARBA00022679"/>
    </source>
</evidence>
<dbReference type="SUPFAM" id="SSF55804">
    <property type="entry name" value="Phoshotransferase/anion transport protein"/>
    <property type="match status" value="1"/>
</dbReference>
<dbReference type="Gene3D" id="3.40.930.10">
    <property type="entry name" value="Mannitol-specific EII, Chain A"/>
    <property type="match status" value="1"/>
</dbReference>
<evidence type="ECO:0000256" key="2">
    <source>
        <dbReference type="ARBA" id="ARBA00022737"/>
    </source>
</evidence>
<dbReference type="GO" id="GO:0009401">
    <property type="term" value="P:phosphoenolpyruvate-dependent sugar phosphotransferase system"/>
    <property type="evidence" value="ECO:0007669"/>
    <property type="project" value="InterPro"/>
</dbReference>
<dbReference type="InterPro" id="IPR036095">
    <property type="entry name" value="PTS_EIIB-like_sf"/>
</dbReference>
<dbReference type="InterPro" id="IPR007737">
    <property type="entry name" value="Mga_HTH"/>
</dbReference>
<feature type="domain" description="PTS EIIA type-2" evidence="6">
    <location>
        <begin position="491"/>
        <end position="626"/>
    </location>
</feature>
<dbReference type="Gene3D" id="1.10.1790.10">
    <property type="entry name" value="PRD domain"/>
    <property type="match status" value="1"/>
</dbReference>
<dbReference type="SUPFAM" id="SSF52794">
    <property type="entry name" value="PTS system IIB component-like"/>
    <property type="match status" value="1"/>
</dbReference>
<evidence type="ECO:0000256" key="4">
    <source>
        <dbReference type="ARBA" id="ARBA00023159"/>
    </source>
</evidence>
<evidence type="ECO:0000256" key="5">
    <source>
        <dbReference type="ARBA" id="ARBA00023163"/>
    </source>
</evidence>
<dbReference type="Pfam" id="PF08279">
    <property type="entry name" value="HTH_11"/>
    <property type="match status" value="1"/>
</dbReference>
<keyword evidence="4" id="KW-0010">Activator</keyword>
<reference evidence="9" key="1">
    <citation type="submission" date="2019-11" db="EMBL/GenBank/DDBJ databases">
        <authorList>
            <person name="Feng L."/>
        </authorList>
    </citation>
    <scope>NUCLEOTIDE SEQUENCE</scope>
    <source>
        <strain evidence="9">CTertiumLFYP3</strain>
    </source>
</reference>
<dbReference type="PANTHER" id="PTHR30185:SF18">
    <property type="entry name" value="TRANSCRIPTIONAL REGULATOR MTLR"/>
    <property type="match status" value="1"/>
</dbReference>
<dbReference type="CDD" id="cd05568">
    <property type="entry name" value="PTS_IIB_bgl_like"/>
    <property type="match status" value="1"/>
</dbReference>
<gene>
    <name evidence="9" type="primary">licR_2</name>
    <name evidence="9" type="ORF">CTLFYP3_02114</name>
</gene>
<dbReference type="SUPFAM" id="SSF46785">
    <property type="entry name" value="Winged helix' DNA-binding domain"/>
    <property type="match status" value="1"/>
</dbReference>
<dbReference type="InterPro" id="IPR002178">
    <property type="entry name" value="PTS_EIIA_type-2_dom"/>
</dbReference>
<evidence type="ECO:0000259" key="6">
    <source>
        <dbReference type="PROSITE" id="PS51094"/>
    </source>
</evidence>
<sequence>MAVDRKKLIINTLYENDGNFVTSQELAELLGTSTRTIKRYLKELLSDNDDFGYRIVSSNKGYILTVINEDIFNNKVIGKELGICSNREQSSRPDIIAIFLVLNENITMDELSERLYISKSTISKEILYSKKILKKYNLKLKNKPYYGYFVEGSERDKRKLIYAYLENIINNKRLFQEYFYMRLEEFESVKEKVISILMNNNIYKSDNYIEYITKVVFVNMERIKSNNLIILENQEIFTLDKNTITAVKEIFSYFNMDSPMEEYIYLSSLLGNSYYNNSLYLSGERLEVNNESIIDLMFICIEKIKDVMKIDYTDDLHLINGLASHIHSSLGRYSMGVELDNPILEMIKSKYIESYNCALICRDILLQKMKVSLSEDDIGFIALHFAAANERNFGYLIKICVICENGIGFSQLVKSKLEEKLSGVEIVHTVPSYMLSAINEDKYDLLVSTTNLTNTLFKKPLVKIRHDLIEDDINKIKDIVNKIKVRKYYFNKIPKDLFFNKVRFNNKEELLDCVFRHMLEKGYITDNQIVDIMRREELSETIINNNVGLPHCIKNGESIGAIVTLEKPIKWGNGEVRVVIISCINPKIGIERILFPLINRNTASEEKINKLIEANSLEEFVNVISQ</sequence>
<dbReference type="InterPro" id="IPR013011">
    <property type="entry name" value="PTS_EIIB_2"/>
</dbReference>
<dbReference type="EMBL" id="CACRTO010000020">
    <property type="protein sequence ID" value="VYU34161.1"/>
    <property type="molecule type" value="Genomic_DNA"/>
</dbReference>
<proteinExistence type="predicted"/>
<keyword evidence="5" id="KW-0804">Transcription</keyword>
<dbReference type="Pfam" id="PF05043">
    <property type="entry name" value="Mga"/>
    <property type="match status" value="1"/>
</dbReference>
<name>A0A6N3E631_9CLOT</name>
<dbReference type="PANTHER" id="PTHR30185">
    <property type="entry name" value="CRYPTIC BETA-GLUCOSIDE BGL OPERON ANTITERMINATOR"/>
    <property type="match status" value="1"/>
</dbReference>
<dbReference type="PROSITE" id="PS51094">
    <property type="entry name" value="PTS_EIIA_TYPE_2"/>
    <property type="match status" value="1"/>
</dbReference>
<dbReference type="PROSITE" id="PS51372">
    <property type="entry name" value="PRD_2"/>
    <property type="match status" value="1"/>
</dbReference>
<dbReference type="Pfam" id="PF00874">
    <property type="entry name" value="PRD"/>
    <property type="match status" value="1"/>
</dbReference>
<dbReference type="AlphaFoldDB" id="A0A6N3E631"/>
<dbReference type="Gene3D" id="3.40.50.2300">
    <property type="match status" value="1"/>
</dbReference>
<dbReference type="Gene3D" id="1.10.10.10">
    <property type="entry name" value="Winged helix-like DNA-binding domain superfamily/Winged helix DNA-binding domain"/>
    <property type="match status" value="1"/>
</dbReference>
<dbReference type="GO" id="GO:0008982">
    <property type="term" value="F:protein-N(PI)-phosphohistidine-sugar phosphotransferase activity"/>
    <property type="evidence" value="ECO:0007669"/>
    <property type="project" value="InterPro"/>
</dbReference>
<dbReference type="InterPro" id="IPR016152">
    <property type="entry name" value="PTrfase/Anion_transptr"/>
</dbReference>
<keyword evidence="3" id="KW-0805">Transcription regulation</keyword>
<feature type="domain" description="PRD" evidence="8">
    <location>
        <begin position="288"/>
        <end position="395"/>
    </location>
</feature>
<feature type="domain" description="PTS EIIB type-2" evidence="7">
    <location>
        <begin position="397"/>
        <end position="488"/>
    </location>
</feature>
<dbReference type="InterPro" id="IPR013196">
    <property type="entry name" value="HTH_11"/>
</dbReference>
<dbReference type="InterPro" id="IPR036634">
    <property type="entry name" value="PRD_sf"/>
</dbReference>
<protein>
    <submittedName>
        <fullName evidence="9">Putative licABCH operon regulator</fullName>
    </submittedName>
</protein>
<dbReference type="InterPro" id="IPR036388">
    <property type="entry name" value="WH-like_DNA-bd_sf"/>
</dbReference>
<dbReference type="PROSITE" id="PS51099">
    <property type="entry name" value="PTS_EIIB_TYPE_2"/>
    <property type="match status" value="1"/>
</dbReference>
<dbReference type="GO" id="GO:0006355">
    <property type="term" value="P:regulation of DNA-templated transcription"/>
    <property type="evidence" value="ECO:0007669"/>
    <property type="project" value="InterPro"/>
</dbReference>
<keyword evidence="2" id="KW-0677">Repeat</keyword>
<evidence type="ECO:0000259" key="8">
    <source>
        <dbReference type="PROSITE" id="PS51372"/>
    </source>
</evidence>
<evidence type="ECO:0000259" key="7">
    <source>
        <dbReference type="PROSITE" id="PS51099"/>
    </source>
</evidence>
<dbReference type="InterPro" id="IPR050661">
    <property type="entry name" value="BglG_antiterminators"/>
</dbReference>
<dbReference type="SUPFAM" id="SSF63520">
    <property type="entry name" value="PTS-regulatory domain, PRD"/>
    <property type="match status" value="1"/>
</dbReference>
<dbReference type="RefSeq" id="WP_156626565.1">
    <property type="nucleotide sequence ID" value="NZ_CACRTO010000020.1"/>
</dbReference>
<dbReference type="Pfam" id="PF00359">
    <property type="entry name" value="PTS_EIIA_2"/>
    <property type="match status" value="1"/>
</dbReference>
<keyword evidence="1" id="KW-0808">Transferase</keyword>
<organism evidence="9">
    <name type="scientific">Clostridium tertium</name>
    <dbReference type="NCBI Taxonomy" id="1559"/>
    <lineage>
        <taxon>Bacteria</taxon>
        <taxon>Bacillati</taxon>
        <taxon>Bacillota</taxon>
        <taxon>Clostridia</taxon>
        <taxon>Eubacteriales</taxon>
        <taxon>Clostridiaceae</taxon>
        <taxon>Clostridium</taxon>
    </lineage>
</organism>
<dbReference type="InterPro" id="IPR011608">
    <property type="entry name" value="PRD"/>
</dbReference>
<evidence type="ECO:0000256" key="3">
    <source>
        <dbReference type="ARBA" id="ARBA00023015"/>
    </source>
</evidence>
<accession>A0A6N3E631</accession>